<sequence length="92" mass="11215">MKVHYMADFKRPQPDMEFNYERIQYLVQNEGSSVYVRLWEYDEKSKLHPETKKEKIGLSQYQTTFNREPAQANPPQIQVFSRHRRWVPSKPR</sequence>
<comment type="caution">
    <text evidence="1">The sequence shown here is derived from an EMBL/GenBank/DDBJ whole genome shotgun (WGS) entry which is preliminary data.</text>
</comment>
<dbReference type="AlphaFoldDB" id="A0A1R1XIS6"/>
<dbReference type="EMBL" id="LSSM01004621">
    <property type="protein sequence ID" value="OMJ14498.1"/>
    <property type="molecule type" value="Genomic_DNA"/>
</dbReference>
<evidence type="ECO:0000313" key="2">
    <source>
        <dbReference type="Proteomes" id="UP000187429"/>
    </source>
</evidence>
<keyword evidence="2" id="KW-1185">Reference proteome</keyword>
<accession>A0A1R1XIS6</accession>
<proteinExistence type="predicted"/>
<dbReference type="Proteomes" id="UP000187429">
    <property type="component" value="Unassembled WGS sequence"/>
</dbReference>
<protein>
    <submittedName>
        <fullName evidence="1">Uncharacterized protein</fullName>
    </submittedName>
</protein>
<name>A0A1R1XIS6_9FUNG</name>
<reference evidence="2" key="1">
    <citation type="submission" date="2017-01" db="EMBL/GenBank/DDBJ databases">
        <authorList>
            <person name="Wang Y."/>
            <person name="White M."/>
            <person name="Kvist S."/>
            <person name="Moncalvo J.-M."/>
        </authorList>
    </citation>
    <scope>NUCLEOTIDE SEQUENCE [LARGE SCALE GENOMIC DNA]</scope>
    <source>
        <strain evidence="2">ID-206-W2</strain>
    </source>
</reference>
<gene>
    <name evidence="1" type="ORF">AYI69_g8578</name>
</gene>
<organism evidence="1 2">
    <name type="scientific">Smittium culicis</name>
    <dbReference type="NCBI Taxonomy" id="133412"/>
    <lineage>
        <taxon>Eukaryota</taxon>
        <taxon>Fungi</taxon>
        <taxon>Fungi incertae sedis</taxon>
        <taxon>Zoopagomycota</taxon>
        <taxon>Kickxellomycotina</taxon>
        <taxon>Harpellomycetes</taxon>
        <taxon>Harpellales</taxon>
        <taxon>Legeriomycetaceae</taxon>
        <taxon>Smittium</taxon>
    </lineage>
</organism>
<evidence type="ECO:0000313" key="1">
    <source>
        <dbReference type="EMBL" id="OMJ14498.1"/>
    </source>
</evidence>